<dbReference type="Gene3D" id="3.30.70.270">
    <property type="match status" value="1"/>
</dbReference>
<evidence type="ECO:0000256" key="1">
    <source>
        <dbReference type="ARBA" id="ARBA00010945"/>
    </source>
</evidence>
<dbReference type="InterPro" id="IPR050116">
    <property type="entry name" value="DNA_polymerase-Y"/>
</dbReference>
<proteinExistence type="inferred from homology"/>
<reference evidence="8" key="1">
    <citation type="journal article" date="2019" name="Int. J. Syst. Evol. Microbiol.">
        <title>The Global Catalogue of Microorganisms (GCM) 10K type strain sequencing project: providing services to taxonomists for standard genome sequencing and annotation.</title>
        <authorList>
            <consortium name="The Broad Institute Genomics Platform"/>
            <consortium name="The Broad Institute Genome Sequencing Center for Infectious Disease"/>
            <person name="Wu L."/>
            <person name="Ma J."/>
        </authorList>
    </citation>
    <scope>NUCLEOTIDE SEQUENCE [LARGE SCALE GENOMIC DNA]</scope>
    <source>
        <strain evidence="8">KCTC 62164</strain>
    </source>
</reference>
<accession>A0ABV7D1I9</accession>
<dbReference type="PANTHER" id="PTHR11076">
    <property type="entry name" value="DNA REPAIR POLYMERASE UMUC / TRANSFERASE FAMILY MEMBER"/>
    <property type="match status" value="1"/>
</dbReference>
<dbReference type="InterPro" id="IPR001126">
    <property type="entry name" value="UmuC"/>
</dbReference>
<evidence type="ECO:0000259" key="6">
    <source>
        <dbReference type="PROSITE" id="PS50173"/>
    </source>
</evidence>
<evidence type="ECO:0000256" key="2">
    <source>
        <dbReference type="ARBA" id="ARBA00011245"/>
    </source>
</evidence>
<comment type="caution">
    <text evidence="7">The sequence shown here is derived from an EMBL/GenBank/DDBJ whole genome shotgun (WGS) entry which is preliminary data.</text>
</comment>
<comment type="function">
    <text evidence="4">Poorly processive, error-prone DNA polymerase involved in untargeted mutagenesis. Copies undamaged DNA at stalled replication forks, which arise in vivo from mismatched or misaligned primer ends. These misaligned primers can be extended by PolIV. Exhibits no 3'-5' exonuclease (proofreading) activity. May be involved in translesional synthesis, in conjunction with the beta clamp from PolIII.</text>
</comment>
<sequence length="415" mass="45683">MRKPETIEYMYLDFDGFFAAVEEQRNPALHGKPVGVLPFAGTTATSLIAANVLAKKQGVKMGMKVREARAVCPGIHLVPQSPDLYEQMHRKLLLLIEQEIPITSVCSIDELTCRLDDHDIAAPEALAARIKARIRKGVGPYITCSIGMAANAQLAKIAGEINKPDGLTILHPQDLPGPLLGLGIGDIPGVGSGMRKRLIDAKLWTVEALWNTQPKQLRAIWGNVSGERFWYALHGYALQSEAAERSMFGHGRVLPPDWRNLERAIEAGRLLTVKAARRLRRSGYTARKFGLYLKMPERRWFAEHYMGDISDDHSALKALHALADEAKQALPSRASILSLSVSLYGLSHRSAVQHDMFLNQKAETGRWAALADTVDALNGRYAKTVVSMGAWADVPGGYAGGKIAFGRVPDMEDFW</sequence>
<dbReference type="CDD" id="cd00424">
    <property type="entry name" value="PolY"/>
    <property type="match status" value="1"/>
</dbReference>
<dbReference type="Gene3D" id="1.10.150.20">
    <property type="entry name" value="5' to 3' exonuclease, C-terminal subdomain"/>
    <property type="match status" value="1"/>
</dbReference>
<comment type="catalytic activity">
    <reaction evidence="5">
        <text>DNA(n) + a 2'-deoxyribonucleoside 5'-triphosphate = DNA(n+1) + diphosphate</text>
        <dbReference type="Rhea" id="RHEA:22508"/>
        <dbReference type="Rhea" id="RHEA-COMP:17339"/>
        <dbReference type="Rhea" id="RHEA-COMP:17340"/>
        <dbReference type="ChEBI" id="CHEBI:33019"/>
        <dbReference type="ChEBI" id="CHEBI:61560"/>
        <dbReference type="ChEBI" id="CHEBI:173112"/>
        <dbReference type="EC" id="2.7.7.7"/>
    </reaction>
</comment>
<dbReference type="EMBL" id="JBHRSL010000002">
    <property type="protein sequence ID" value="MFC3050696.1"/>
    <property type="molecule type" value="Genomic_DNA"/>
</dbReference>
<dbReference type="Gene3D" id="3.40.1170.60">
    <property type="match status" value="1"/>
</dbReference>
<dbReference type="PANTHER" id="PTHR11076:SF34">
    <property type="entry name" value="PROTEIN UMUC"/>
    <property type="match status" value="1"/>
</dbReference>
<dbReference type="EC" id="2.7.7.7" evidence="3"/>
<evidence type="ECO:0000313" key="8">
    <source>
        <dbReference type="Proteomes" id="UP001595444"/>
    </source>
</evidence>
<evidence type="ECO:0000256" key="3">
    <source>
        <dbReference type="ARBA" id="ARBA00012417"/>
    </source>
</evidence>
<dbReference type="PROSITE" id="PS50173">
    <property type="entry name" value="UMUC"/>
    <property type="match status" value="1"/>
</dbReference>
<dbReference type="InterPro" id="IPR043128">
    <property type="entry name" value="Rev_trsase/Diguanyl_cyclase"/>
</dbReference>
<name>A0ABV7D1I9_9PROT</name>
<keyword evidence="8" id="KW-1185">Reference proteome</keyword>
<evidence type="ECO:0000256" key="5">
    <source>
        <dbReference type="ARBA" id="ARBA00049244"/>
    </source>
</evidence>
<evidence type="ECO:0000256" key="4">
    <source>
        <dbReference type="ARBA" id="ARBA00025589"/>
    </source>
</evidence>
<dbReference type="Proteomes" id="UP001595444">
    <property type="component" value="Unassembled WGS sequence"/>
</dbReference>
<dbReference type="Pfam" id="PF00817">
    <property type="entry name" value="IMS"/>
    <property type="match status" value="1"/>
</dbReference>
<evidence type="ECO:0000313" key="7">
    <source>
        <dbReference type="EMBL" id="MFC3050696.1"/>
    </source>
</evidence>
<gene>
    <name evidence="7" type="ORF">ACFOKA_02135</name>
</gene>
<dbReference type="SUPFAM" id="SSF56672">
    <property type="entry name" value="DNA/RNA polymerases"/>
    <property type="match status" value="1"/>
</dbReference>
<organism evidence="7 8">
    <name type="scientific">Kordiimonas pumila</name>
    <dbReference type="NCBI Taxonomy" id="2161677"/>
    <lineage>
        <taxon>Bacteria</taxon>
        <taxon>Pseudomonadati</taxon>
        <taxon>Pseudomonadota</taxon>
        <taxon>Alphaproteobacteria</taxon>
        <taxon>Kordiimonadales</taxon>
        <taxon>Kordiimonadaceae</taxon>
        <taxon>Kordiimonas</taxon>
    </lineage>
</organism>
<comment type="subunit">
    <text evidence="2">Monomer.</text>
</comment>
<dbReference type="Pfam" id="PF11799">
    <property type="entry name" value="IMS_C"/>
    <property type="match status" value="1"/>
</dbReference>
<protein>
    <recommendedName>
        <fullName evidence="3">DNA-directed DNA polymerase</fullName>
        <ecNumber evidence="3">2.7.7.7</ecNumber>
    </recommendedName>
</protein>
<feature type="domain" description="UmuC" evidence="6">
    <location>
        <begin position="9"/>
        <end position="191"/>
    </location>
</feature>
<comment type="similarity">
    <text evidence="1">Belongs to the DNA polymerase type-Y family.</text>
</comment>
<dbReference type="InterPro" id="IPR017961">
    <property type="entry name" value="DNA_pol_Y-fam_little_finger"/>
</dbReference>
<dbReference type="RefSeq" id="WP_194212771.1">
    <property type="nucleotide sequence ID" value="NZ_CP061205.1"/>
</dbReference>
<dbReference type="InterPro" id="IPR043502">
    <property type="entry name" value="DNA/RNA_pol_sf"/>
</dbReference>